<dbReference type="EMBL" id="JADWDC010000111">
    <property type="protein sequence ID" value="MCC0179765.1"/>
    <property type="molecule type" value="Genomic_DNA"/>
</dbReference>
<proteinExistence type="inferred from homology"/>
<evidence type="ECO:0000313" key="6">
    <source>
        <dbReference type="Proteomes" id="UP000729733"/>
    </source>
</evidence>
<keyword evidence="3" id="KW-0732">Signal</keyword>
<evidence type="ECO:0000256" key="1">
    <source>
        <dbReference type="ARBA" id="ARBA00005695"/>
    </source>
</evidence>
<comment type="similarity">
    <text evidence="1">Belongs to the bacterial solute-binding protein 5 family.</text>
</comment>
<evidence type="ECO:0000313" key="5">
    <source>
        <dbReference type="EMBL" id="MCC0179765.1"/>
    </source>
</evidence>
<accession>A0A964C1E5</accession>
<protein>
    <submittedName>
        <fullName evidence="5">ABC transporter substrate-binding protein</fullName>
    </submittedName>
</protein>
<organism evidence="5 6">
    <name type="scientific">Waterburya agarophytonicola KI4</name>
    <dbReference type="NCBI Taxonomy" id="2874699"/>
    <lineage>
        <taxon>Bacteria</taxon>
        <taxon>Bacillati</taxon>
        <taxon>Cyanobacteriota</taxon>
        <taxon>Cyanophyceae</taxon>
        <taxon>Pleurocapsales</taxon>
        <taxon>Hyellaceae</taxon>
        <taxon>Waterburya</taxon>
        <taxon>Waterburya agarophytonicola</taxon>
    </lineage>
</organism>
<comment type="caution">
    <text evidence="5">The sequence shown here is derived from an EMBL/GenBank/DDBJ whole genome shotgun (WGS) entry which is preliminary data.</text>
</comment>
<dbReference type="Proteomes" id="UP000729733">
    <property type="component" value="Unassembled WGS sequence"/>
</dbReference>
<dbReference type="Gene3D" id="3.90.76.10">
    <property type="entry name" value="Dipeptide-binding Protein, Domain 1"/>
    <property type="match status" value="1"/>
</dbReference>
<dbReference type="InterPro" id="IPR000914">
    <property type="entry name" value="SBP_5_dom"/>
</dbReference>
<keyword evidence="2" id="KW-0813">Transport</keyword>
<dbReference type="CDD" id="cd08500">
    <property type="entry name" value="PBP2_NikA_DppA_OppA_like_4"/>
    <property type="match status" value="1"/>
</dbReference>
<dbReference type="SUPFAM" id="SSF53850">
    <property type="entry name" value="Periplasmic binding protein-like II"/>
    <property type="match status" value="1"/>
</dbReference>
<evidence type="ECO:0000256" key="2">
    <source>
        <dbReference type="ARBA" id="ARBA00022448"/>
    </source>
</evidence>
<dbReference type="Gene3D" id="3.10.105.10">
    <property type="entry name" value="Dipeptide-binding Protein, Domain 3"/>
    <property type="match status" value="1"/>
</dbReference>
<dbReference type="GO" id="GO:0042597">
    <property type="term" value="C:periplasmic space"/>
    <property type="evidence" value="ECO:0007669"/>
    <property type="project" value="UniProtKB-ARBA"/>
</dbReference>
<evidence type="ECO:0000256" key="3">
    <source>
        <dbReference type="ARBA" id="ARBA00022729"/>
    </source>
</evidence>
<name>A0A964C1E5_9CYAN</name>
<dbReference type="GO" id="GO:0043190">
    <property type="term" value="C:ATP-binding cassette (ABC) transporter complex"/>
    <property type="evidence" value="ECO:0007669"/>
    <property type="project" value="InterPro"/>
</dbReference>
<dbReference type="GO" id="GO:0015833">
    <property type="term" value="P:peptide transport"/>
    <property type="evidence" value="ECO:0007669"/>
    <property type="project" value="TreeGrafter"/>
</dbReference>
<dbReference type="GO" id="GO:1904680">
    <property type="term" value="F:peptide transmembrane transporter activity"/>
    <property type="evidence" value="ECO:0007669"/>
    <property type="project" value="TreeGrafter"/>
</dbReference>
<dbReference type="AlphaFoldDB" id="A0A964C1E5"/>
<keyword evidence="6" id="KW-1185">Reference proteome</keyword>
<dbReference type="PANTHER" id="PTHR30290">
    <property type="entry name" value="PERIPLASMIC BINDING COMPONENT OF ABC TRANSPORTER"/>
    <property type="match status" value="1"/>
</dbReference>
<dbReference type="RefSeq" id="WP_229642863.1">
    <property type="nucleotide sequence ID" value="NZ_JADWDC010000111.1"/>
</dbReference>
<dbReference type="FunFam" id="3.90.76.10:FF:000004">
    <property type="entry name" value="Peptide ABC transporter substrate-binding protein"/>
    <property type="match status" value="1"/>
</dbReference>
<dbReference type="InterPro" id="IPR039424">
    <property type="entry name" value="SBP_5"/>
</dbReference>
<dbReference type="Pfam" id="PF00496">
    <property type="entry name" value="SBP_bac_5"/>
    <property type="match status" value="1"/>
</dbReference>
<evidence type="ECO:0000259" key="4">
    <source>
        <dbReference type="Pfam" id="PF00496"/>
    </source>
</evidence>
<dbReference type="InterPro" id="IPR030678">
    <property type="entry name" value="Peptide/Ni-bd"/>
</dbReference>
<dbReference type="FunFam" id="3.10.105.10:FF:000006">
    <property type="entry name" value="Peptide ABC transporter substrate-binding protein"/>
    <property type="match status" value="1"/>
</dbReference>
<dbReference type="Gene3D" id="3.40.190.10">
    <property type="entry name" value="Periplasmic binding protein-like II"/>
    <property type="match status" value="1"/>
</dbReference>
<sequence length="577" mass="65521">MLVLVGMSLAFTTACNPSSLLANPDLPPQLVQAILEDPKTFNFVIATDATTSLVESKIFDGLVTQNPLTGKIEPALAESWDISEDKLRVVFTLRQNLQWSDGHPLTAEDVDFTYNQLYFNPEIPASSRDGFKIGESKSLPQVRQLNDLQIEFILPEPFAPFLGITGTSILPKHILEDTVKQKDRDGKLKFLSTWTVDTPPEQIIASSAYKLKSYDTAQRVIFEANPYYWKKALVNRDIPYIKRVIFEIIKSSDTFLIQFRSGSLDSVDVAPEYFSLLKKEEKKGNFTIYNGGPDYGTNYITFNLNTGKRNGKPLIDPQKSRWFNNLKFRQAVAYAIDRPRMVKNIYRGLGQPQHSFISVQSPFADENLKAYDYDPEKAKQLLREGGFKYNNKNQLFDAEGNRVKFTLNTNSGNKIRENMGNQVEEDLEAIGMDVNFRTVNFNVLIGKLSSSLDWECIMLGLTGGNEPNNGANVWFTDGNLHMFNQKPAPGQQPIEDRKVSDWEKEIDRLFIQGARELNEEKRKLIYAEIQQLVSDNVPFIYLVNPKSFGAVRNKIKGIEYTPLGGAFWNLEELKITE</sequence>
<feature type="domain" description="Solute-binding protein family 5" evidence="4">
    <location>
        <begin position="71"/>
        <end position="477"/>
    </location>
</feature>
<dbReference type="PIRSF" id="PIRSF002741">
    <property type="entry name" value="MppA"/>
    <property type="match status" value="1"/>
</dbReference>
<dbReference type="PANTHER" id="PTHR30290:SF9">
    <property type="entry name" value="OLIGOPEPTIDE-BINDING PROTEIN APPA"/>
    <property type="match status" value="1"/>
</dbReference>
<gene>
    <name evidence="5" type="ORF">I4641_22750</name>
</gene>
<reference evidence="5" key="1">
    <citation type="journal article" date="2021" name="Antonie Van Leeuwenhoek">
        <title>Draft genome and description of Waterburya agarophytonicola gen. nov. sp. nov. (Pleurocapsales, Cyanobacteria): a seaweed symbiont.</title>
        <authorList>
            <person name="Bonthond G."/>
            <person name="Shalygin S."/>
            <person name="Bayer T."/>
            <person name="Weinberger F."/>
        </authorList>
    </citation>
    <scope>NUCLEOTIDE SEQUENCE</scope>
    <source>
        <strain evidence="5">KI4</strain>
    </source>
</reference>